<dbReference type="InterPro" id="IPR036249">
    <property type="entry name" value="Thioredoxin-like_sf"/>
</dbReference>
<dbReference type="Pfam" id="PF13911">
    <property type="entry name" value="AhpC-TSA_2"/>
    <property type="match status" value="1"/>
</dbReference>
<dbReference type="EMBL" id="OW150024">
    <property type="protein sequence ID" value="CAH2032539.1"/>
    <property type="molecule type" value="Genomic_DNA"/>
</dbReference>
<dbReference type="NCBIfam" id="NF040769">
    <property type="entry name" value="SelL_rel_redox"/>
    <property type="match status" value="1"/>
</dbReference>
<dbReference type="Gene3D" id="3.40.30.10">
    <property type="entry name" value="Glutaredoxin"/>
    <property type="match status" value="1"/>
</dbReference>
<evidence type="ECO:0008006" key="3">
    <source>
        <dbReference type="Google" id="ProtNLM"/>
    </source>
</evidence>
<sequence length="130" mass="15198">MRDHESELDSLRVKVVIVTFEHDFFARSYVAETGLNWPLLIDAGREVYHAYDMLHASFWDLWGPENWRVYFRELLKGQKLHRPTNDIHQRGGDVLIDPEGIVRLHHVGTGPADRPPVETILHMIRSSHEH</sequence>
<proteinExistence type="predicted"/>
<keyword evidence="2" id="KW-1185">Reference proteome</keyword>
<dbReference type="InterPro" id="IPR032801">
    <property type="entry name" value="PXL2A/B/C"/>
</dbReference>
<dbReference type="Proteomes" id="UP001295463">
    <property type="component" value="Chromosome"/>
</dbReference>
<gene>
    <name evidence="1" type="ORF">GEAMG1_2703</name>
</gene>
<dbReference type="SUPFAM" id="SSF52833">
    <property type="entry name" value="Thioredoxin-like"/>
    <property type="match status" value="1"/>
</dbReference>
<name>A0ABM9DBC9_9BACT</name>
<organism evidence="1 2">
    <name type="scientific">Trichlorobacter ammonificans</name>
    <dbReference type="NCBI Taxonomy" id="2916410"/>
    <lineage>
        <taxon>Bacteria</taxon>
        <taxon>Pseudomonadati</taxon>
        <taxon>Thermodesulfobacteriota</taxon>
        <taxon>Desulfuromonadia</taxon>
        <taxon>Geobacterales</taxon>
        <taxon>Geobacteraceae</taxon>
        <taxon>Trichlorobacter</taxon>
    </lineage>
</organism>
<protein>
    <recommendedName>
        <fullName evidence="3">Redoxin domain-containing protein</fullName>
    </recommendedName>
</protein>
<reference evidence="1 2" key="1">
    <citation type="submission" date="2022-03" db="EMBL/GenBank/DDBJ databases">
        <authorList>
            <person name="Koch H."/>
        </authorList>
    </citation>
    <scope>NUCLEOTIDE SEQUENCE [LARGE SCALE GENOMIC DNA]</scope>
    <source>
        <strain evidence="1 2">G1</strain>
    </source>
</reference>
<evidence type="ECO:0000313" key="1">
    <source>
        <dbReference type="EMBL" id="CAH2032539.1"/>
    </source>
</evidence>
<accession>A0ABM9DBC9</accession>
<evidence type="ECO:0000313" key="2">
    <source>
        <dbReference type="Proteomes" id="UP001295463"/>
    </source>
</evidence>